<dbReference type="SUPFAM" id="SSF53098">
    <property type="entry name" value="Ribonuclease H-like"/>
    <property type="match status" value="1"/>
</dbReference>
<sequence>MFARLHIQSHLTAAGIRKYEGASARQLLFVLTNLVFLHIKTVHDLLHRPFKFMVQAQKDAFYRFKKAEWSWGPFYRRFLALLGRRLQWSQTARENCLILDTSALPKRGQRLENLSFVYDHSQGKTVKGYEILALGLLTPRNFYPVSFGHHFSQTVPAEVREAQPRRTRGDLARRLKEARELTKPALALKMPKKALAQAIPALYLLVDAWFTSPTFCQEVKNLALHVIGRLKRDHTLYHWHGTGYTLDQLYQVHKHRLVKDAALGLALISVPVTCGNGLTGTLVFTKGYKEPDLETRPGGKIKKEPKWAAFFTTDLNLAAAEVVKKYLGRWAIEVFFKEAKQRLGLGQEQGRSFAAQVYSVTQAFFRYSLLAYLLEHDERSRTIGDLFRQLEEEIGKLTYLERLWQYLAAFLKTVLNTLAQFCDPRPQFRAYLDAITSAFNHFSPIQGCET</sequence>
<dbReference type="InterPro" id="IPR012337">
    <property type="entry name" value="RNaseH-like_sf"/>
</dbReference>
<protein>
    <recommendedName>
        <fullName evidence="1">Transposase IS701-like DDE domain-containing protein</fullName>
    </recommendedName>
</protein>
<organism evidence="2">
    <name type="scientific">Desulfobacca acetoxidans</name>
    <dbReference type="NCBI Taxonomy" id="60893"/>
    <lineage>
        <taxon>Bacteria</taxon>
        <taxon>Pseudomonadati</taxon>
        <taxon>Thermodesulfobacteriota</taxon>
        <taxon>Desulfobaccia</taxon>
        <taxon>Desulfobaccales</taxon>
        <taxon>Desulfobaccaceae</taxon>
        <taxon>Desulfobacca</taxon>
    </lineage>
</organism>
<comment type="caution">
    <text evidence="2">The sequence shown here is derived from an EMBL/GenBank/DDBJ whole genome shotgun (WGS) entry which is preliminary data.</text>
</comment>
<evidence type="ECO:0000259" key="1">
    <source>
        <dbReference type="Pfam" id="PF13546"/>
    </source>
</evidence>
<dbReference type="InterPro" id="IPR038721">
    <property type="entry name" value="IS701-like_DDE_dom"/>
</dbReference>
<dbReference type="AlphaFoldDB" id="A0A7C3WQU6"/>
<dbReference type="EMBL" id="DTHB01000024">
    <property type="protein sequence ID" value="HGB14155.1"/>
    <property type="molecule type" value="Genomic_DNA"/>
</dbReference>
<name>A0A7C3WQU6_9BACT</name>
<proteinExistence type="predicted"/>
<dbReference type="Pfam" id="PF13546">
    <property type="entry name" value="DDE_5"/>
    <property type="match status" value="1"/>
</dbReference>
<evidence type="ECO:0000313" key="2">
    <source>
        <dbReference type="EMBL" id="HGB14155.1"/>
    </source>
</evidence>
<feature type="domain" description="Transposase IS701-like DDE" evidence="1">
    <location>
        <begin position="37"/>
        <end position="238"/>
    </location>
</feature>
<accession>A0A7C3WQU6</accession>
<gene>
    <name evidence="2" type="ORF">ENV62_02805</name>
</gene>
<reference evidence="2" key="1">
    <citation type="journal article" date="2020" name="mSystems">
        <title>Genome- and Community-Level Interaction Insights into Carbon Utilization and Element Cycling Functions of Hydrothermarchaeota in Hydrothermal Sediment.</title>
        <authorList>
            <person name="Zhou Z."/>
            <person name="Liu Y."/>
            <person name="Xu W."/>
            <person name="Pan J."/>
            <person name="Luo Z.H."/>
            <person name="Li M."/>
        </authorList>
    </citation>
    <scope>NUCLEOTIDE SEQUENCE [LARGE SCALE GENOMIC DNA]</scope>
    <source>
        <strain evidence="2">SpSt-776</strain>
    </source>
</reference>